<organism evidence="1 2">
    <name type="scientific">Mesorhizobium plurifarium</name>
    <dbReference type="NCBI Taxonomy" id="69974"/>
    <lineage>
        <taxon>Bacteria</taxon>
        <taxon>Pseudomonadati</taxon>
        <taxon>Pseudomonadota</taxon>
        <taxon>Alphaproteobacteria</taxon>
        <taxon>Hyphomicrobiales</taxon>
        <taxon>Phyllobacteriaceae</taxon>
        <taxon>Mesorhizobium</taxon>
    </lineage>
</organism>
<accession>A0A090ECE9</accession>
<keyword evidence="2" id="KW-1185">Reference proteome</keyword>
<name>A0A090ECE9_MESPL</name>
<dbReference type="Proteomes" id="UP000045285">
    <property type="component" value="Unassembled WGS sequence"/>
</dbReference>
<dbReference type="EMBL" id="CCMZ01000050">
    <property type="protein sequence ID" value="CDX25339.1"/>
    <property type="molecule type" value="Genomic_DNA"/>
</dbReference>
<evidence type="ECO:0000313" key="2">
    <source>
        <dbReference type="Proteomes" id="UP000045285"/>
    </source>
</evidence>
<gene>
    <name evidence="1" type="ORF">MPL3356_540061</name>
</gene>
<evidence type="ECO:0000313" key="1">
    <source>
        <dbReference type="EMBL" id="CDX25339.1"/>
    </source>
</evidence>
<protein>
    <submittedName>
        <fullName evidence="1">Uncharacterized protein</fullName>
    </submittedName>
</protein>
<sequence length="75" mass="8362">MSGGYSLGQSFLKIFDRVPQVQQSEWRGVGMGALATRTDRVTASTVFLDQSFSTNDLRVFASTGRRCNTECEHKQ</sequence>
<reference evidence="2" key="1">
    <citation type="submission" date="2014-08" db="EMBL/GenBank/DDBJ databases">
        <authorList>
            <person name="Moulin L."/>
        </authorList>
    </citation>
    <scope>NUCLEOTIDE SEQUENCE [LARGE SCALE GENOMIC DNA]</scope>
</reference>
<proteinExistence type="predicted"/>
<dbReference type="AlphaFoldDB" id="A0A090ECE9"/>